<dbReference type="InterPro" id="IPR008628">
    <property type="entry name" value="GPP34-like"/>
</dbReference>
<dbReference type="PRINTS" id="PR00385">
    <property type="entry name" value="P450"/>
</dbReference>
<comment type="caution">
    <text evidence="14">The sequence shown here is derived from an EMBL/GenBank/DDBJ whole genome shotgun (WGS) entry which is preliminary data.</text>
</comment>
<dbReference type="PROSITE" id="PS00086">
    <property type="entry name" value="CYTOCHROME_P450"/>
    <property type="match status" value="1"/>
</dbReference>
<dbReference type="GO" id="GO:0020037">
    <property type="term" value="F:heme binding"/>
    <property type="evidence" value="ECO:0007669"/>
    <property type="project" value="InterPro"/>
</dbReference>
<keyword evidence="5 12" id="KW-0479">Metal-binding</keyword>
<protein>
    <submittedName>
        <fullName evidence="14">Cytochrome P450</fullName>
    </submittedName>
</protein>
<evidence type="ECO:0000256" key="7">
    <source>
        <dbReference type="ARBA" id="ARBA00023004"/>
    </source>
</evidence>
<keyword evidence="9" id="KW-0333">Golgi apparatus</keyword>
<organism evidence="14">
    <name type="scientific">Caldilineaceae bacterium SB0664_bin_27</name>
    <dbReference type="NCBI Taxonomy" id="2605260"/>
    <lineage>
        <taxon>Bacteria</taxon>
        <taxon>Bacillati</taxon>
        <taxon>Chloroflexota</taxon>
        <taxon>Caldilineae</taxon>
        <taxon>Caldilineales</taxon>
        <taxon>Caldilineaceae</taxon>
    </lineage>
</organism>
<evidence type="ECO:0000256" key="1">
    <source>
        <dbReference type="ARBA" id="ARBA00001971"/>
    </source>
</evidence>
<comment type="similarity">
    <text evidence="3 13">Belongs to the cytochrome P450 family.</text>
</comment>
<reference evidence="14" key="1">
    <citation type="submission" date="2019-09" db="EMBL/GenBank/DDBJ databases">
        <title>Characterisation of the sponge microbiome using genome-centric metagenomics.</title>
        <authorList>
            <person name="Engelberts J.P."/>
            <person name="Robbins S.J."/>
            <person name="De Goeij J.M."/>
            <person name="Aranda M."/>
            <person name="Bell S.C."/>
            <person name="Webster N.S."/>
        </authorList>
    </citation>
    <scope>NUCLEOTIDE SEQUENCE</scope>
    <source>
        <strain evidence="14">SB0664_bin_27</strain>
    </source>
</reference>
<keyword evidence="8 13" id="KW-0503">Monooxygenase</keyword>
<dbReference type="GO" id="GO:0016705">
    <property type="term" value="F:oxidoreductase activity, acting on paired donors, with incorporation or reduction of molecular oxygen"/>
    <property type="evidence" value="ECO:0007669"/>
    <property type="project" value="InterPro"/>
</dbReference>
<dbReference type="GO" id="GO:0012505">
    <property type="term" value="C:endomembrane system"/>
    <property type="evidence" value="ECO:0007669"/>
    <property type="project" value="UniProtKB-ARBA"/>
</dbReference>
<evidence type="ECO:0000256" key="8">
    <source>
        <dbReference type="ARBA" id="ARBA00023033"/>
    </source>
</evidence>
<evidence type="ECO:0000256" key="9">
    <source>
        <dbReference type="ARBA" id="ARBA00023034"/>
    </source>
</evidence>
<evidence type="ECO:0000256" key="12">
    <source>
        <dbReference type="PIRSR" id="PIRSR602401-1"/>
    </source>
</evidence>
<dbReference type="CDD" id="cd00302">
    <property type="entry name" value="cytochrome_P450"/>
    <property type="match status" value="1"/>
</dbReference>
<keyword evidence="11" id="KW-0472">Membrane</keyword>
<evidence type="ECO:0000256" key="13">
    <source>
        <dbReference type="RuleBase" id="RU000461"/>
    </source>
</evidence>
<dbReference type="GO" id="GO:0004497">
    <property type="term" value="F:monooxygenase activity"/>
    <property type="evidence" value="ECO:0007669"/>
    <property type="project" value="UniProtKB-KW"/>
</dbReference>
<dbReference type="InterPro" id="IPR002401">
    <property type="entry name" value="Cyt_P450_E_grp-I"/>
</dbReference>
<evidence type="ECO:0000256" key="11">
    <source>
        <dbReference type="ARBA" id="ARBA00023136"/>
    </source>
</evidence>
<evidence type="ECO:0000256" key="3">
    <source>
        <dbReference type="ARBA" id="ARBA00010617"/>
    </source>
</evidence>
<dbReference type="GO" id="GO:0005737">
    <property type="term" value="C:cytoplasm"/>
    <property type="evidence" value="ECO:0007669"/>
    <property type="project" value="UniProtKB-ARBA"/>
</dbReference>
<keyword evidence="7 12" id="KW-0408">Iron</keyword>
<dbReference type="InterPro" id="IPR017972">
    <property type="entry name" value="Cyt_P450_CS"/>
</dbReference>
<dbReference type="Gene3D" id="1.10.3630.10">
    <property type="entry name" value="yeast vps74-n-term truncation variant domain like"/>
    <property type="match status" value="1"/>
</dbReference>
<proteinExistence type="inferred from homology"/>
<dbReference type="GO" id="GO:0005506">
    <property type="term" value="F:iron ion binding"/>
    <property type="evidence" value="ECO:0007669"/>
    <property type="project" value="InterPro"/>
</dbReference>
<name>A0A6B0YV23_9CHLR</name>
<keyword evidence="4 12" id="KW-0349">Heme</keyword>
<dbReference type="Pfam" id="PF00067">
    <property type="entry name" value="p450"/>
    <property type="match status" value="1"/>
</dbReference>
<dbReference type="Pfam" id="PF05719">
    <property type="entry name" value="GPP34"/>
    <property type="match status" value="1"/>
</dbReference>
<comment type="cofactor">
    <cofactor evidence="1 12">
        <name>heme</name>
        <dbReference type="ChEBI" id="CHEBI:30413"/>
    </cofactor>
</comment>
<dbReference type="InterPro" id="IPR038261">
    <property type="entry name" value="GPP34-like_sf"/>
</dbReference>
<dbReference type="EMBL" id="VXRG01000088">
    <property type="protein sequence ID" value="MXY93839.1"/>
    <property type="molecule type" value="Genomic_DNA"/>
</dbReference>
<gene>
    <name evidence="14" type="ORF">F4Y42_10370</name>
</gene>
<dbReference type="InterPro" id="IPR036396">
    <property type="entry name" value="Cyt_P450_sf"/>
</dbReference>
<evidence type="ECO:0000313" key="14">
    <source>
        <dbReference type="EMBL" id="MXY93839.1"/>
    </source>
</evidence>
<keyword evidence="10" id="KW-0446">Lipid-binding</keyword>
<dbReference type="SUPFAM" id="SSF48264">
    <property type="entry name" value="Cytochrome P450"/>
    <property type="match status" value="1"/>
</dbReference>
<dbReference type="GO" id="GO:0070273">
    <property type="term" value="F:phosphatidylinositol-4-phosphate binding"/>
    <property type="evidence" value="ECO:0007669"/>
    <property type="project" value="InterPro"/>
</dbReference>
<keyword evidence="6 13" id="KW-0560">Oxidoreductase</keyword>
<sequence length="674" mass="75692">MSQVTDKLRVVEEFLLLVLDSDHGDIRHSFPLPSRAVAFAGAALMDLALEQRIKADLWRPEILVVSDPTPLGSDLLDPILAKIARDGETTREIAFWVTDLADSSDEIRENALARLIERGILEAETSGEVFLSADVSRARRYNTADDKATEEVQLRIMRTLFSDDIPDPRDIVIVSLASASGVFESMLSQDELAQTQDRIDAISRLDLICREIAATIRQVKAPPPAAPSSVGNATKIPAAAGMPLLGNVFNMAGDLRGFLIQQYLELGPIFQISALNNRFIVLAGPEGNTFVQRNGRIHLRSYESWRNFNAAMGARDALMSMDGQQHIRMRKVQKRGFSGPFVEDRLDQVVDITRRLIAEWPEDRPFVVQHAMQRIITEHIAVLTTGVSALDYIDDLIAFLNGMLSVHVMRQRPGLLLRLPRLTRARERMDELFAAVMARHEEEERSDQDLIDDLLDLHKRDPQFFPETAMQLAVLGPFFAGIETSANTASFMLYAVLKHPELLERMTAEADAWFDEGTLAAEGMHRLEVTKRIFMETLRMYPVIPALMRHVINSFEFGGYTVPAGSNVIVGNTVAHHLPQCFPNPERFDIDRFSPERAEHSQSGAFAPFGLGVHRCLGMNFAEVQVVVALLTIARYFEIRLDPPGYNLKIDYTPTPHPAKSFKVRTLRRRQHSL</sequence>
<dbReference type="PRINTS" id="PR00463">
    <property type="entry name" value="EP450I"/>
</dbReference>
<dbReference type="PANTHER" id="PTHR24286:SF24">
    <property type="entry name" value="LANOSTEROL 14-ALPHA DEMETHYLASE"/>
    <property type="match status" value="1"/>
</dbReference>
<dbReference type="GO" id="GO:0016125">
    <property type="term" value="P:sterol metabolic process"/>
    <property type="evidence" value="ECO:0007669"/>
    <property type="project" value="TreeGrafter"/>
</dbReference>
<dbReference type="AlphaFoldDB" id="A0A6B0YV23"/>
<dbReference type="InterPro" id="IPR001128">
    <property type="entry name" value="Cyt_P450"/>
</dbReference>
<dbReference type="Gene3D" id="1.10.630.10">
    <property type="entry name" value="Cytochrome P450"/>
    <property type="match status" value="1"/>
</dbReference>
<evidence type="ECO:0000256" key="6">
    <source>
        <dbReference type="ARBA" id="ARBA00023002"/>
    </source>
</evidence>
<evidence type="ECO:0000256" key="10">
    <source>
        <dbReference type="ARBA" id="ARBA00023121"/>
    </source>
</evidence>
<accession>A0A6B0YV23</accession>
<comment type="subcellular location">
    <subcellularLocation>
        <location evidence="2">Golgi apparatus membrane</location>
        <topology evidence="2">Peripheral membrane protein</topology>
        <orientation evidence="2">Cytoplasmic side</orientation>
    </subcellularLocation>
</comment>
<evidence type="ECO:0000256" key="2">
    <source>
        <dbReference type="ARBA" id="ARBA00004255"/>
    </source>
</evidence>
<dbReference type="PANTHER" id="PTHR24286">
    <property type="entry name" value="CYTOCHROME P450 26"/>
    <property type="match status" value="1"/>
</dbReference>
<feature type="binding site" description="axial binding residue" evidence="12">
    <location>
        <position position="616"/>
    </location>
    <ligand>
        <name>heme</name>
        <dbReference type="ChEBI" id="CHEBI:30413"/>
    </ligand>
    <ligandPart>
        <name>Fe</name>
        <dbReference type="ChEBI" id="CHEBI:18248"/>
    </ligandPart>
</feature>
<evidence type="ECO:0000256" key="4">
    <source>
        <dbReference type="ARBA" id="ARBA00022617"/>
    </source>
</evidence>
<evidence type="ECO:0000256" key="5">
    <source>
        <dbReference type="ARBA" id="ARBA00022723"/>
    </source>
</evidence>